<feature type="region of interest" description="Disordered" evidence="3">
    <location>
        <begin position="226"/>
        <end position="315"/>
    </location>
</feature>
<feature type="domain" description="MobA/MobL protein" evidence="4">
    <location>
        <begin position="53"/>
        <end position="198"/>
    </location>
</feature>
<comment type="similarity">
    <text evidence="1">Belongs to the MobA/MobL family.</text>
</comment>
<evidence type="ECO:0000259" key="4">
    <source>
        <dbReference type="Pfam" id="PF03389"/>
    </source>
</evidence>
<evidence type="ECO:0000256" key="2">
    <source>
        <dbReference type="ARBA" id="ARBA00022971"/>
    </source>
</evidence>
<comment type="caution">
    <text evidence="5">The sequence shown here is derived from an EMBL/GenBank/DDBJ whole genome shotgun (WGS) entry which is preliminary data.</text>
</comment>
<dbReference type="Proteomes" id="UP000556869">
    <property type="component" value="Unassembled WGS sequence"/>
</dbReference>
<feature type="compositionally biased region" description="Basic and acidic residues" evidence="3">
    <location>
        <begin position="245"/>
        <end position="271"/>
    </location>
</feature>
<dbReference type="RefSeq" id="WP_157097823.1">
    <property type="nucleotide sequence ID" value="NZ_BAAAEQ010000002.1"/>
</dbReference>
<dbReference type="Gene3D" id="3.30.930.30">
    <property type="match status" value="1"/>
</dbReference>
<sequence>MAIYSLSHSSISANDAPGLTAARLIYACCRKEALVIGERHGLKHFTRSNLKHFANVREKQAGKNGRILDGFIAALPQEGSRADHIKIVERFAEQLTKHRAPWIAAFHYDHKRGDSEGFIRNPHVHIYVFEEKLSAKARGRGRPKKVIQLSKSGALEYARKLWAETHNQTMNGKCSAIDHRSYVRQGRNQLPTVHEGPELNCGHPSPKTKEPERYRDKLNQLIKKHNQQMMGEHHERNSRPASKNARPERSEPRTHEAGFEPDFENQRDAAEHKRRSCSQFAGDSQETSESSEFTKPRTQQSNRGAPEEALCSDQTPSNLQRSYFWSLGRRELRTTSNNHQRMRELENTNPPTQHFFTAHLISFGLKVKNKVREKLLER</sequence>
<name>A0ABX0WYH2_9PROT</name>
<dbReference type="EMBL" id="JAATJD010000002">
    <property type="protein sequence ID" value="NJB74353.1"/>
    <property type="molecule type" value="Genomic_DNA"/>
</dbReference>
<keyword evidence="6" id="KW-1185">Reference proteome</keyword>
<feature type="compositionally biased region" description="Polar residues" evidence="3">
    <location>
        <begin position="277"/>
        <end position="303"/>
    </location>
</feature>
<dbReference type="Pfam" id="PF03389">
    <property type="entry name" value="MobA_MobL"/>
    <property type="match status" value="1"/>
</dbReference>
<dbReference type="InterPro" id="IPR005053">
    <property type="entry name" value="MobA_MobL"/>
</dbReference>
<evidence type="ECO:0000256" key="1">
    <source>
        <dbReference type="ARBA" id="ARBA00010873"/>
    </source>
</evidence>
<reference evidence="5 6" key="1">
    <citation type="submission" date="2020-03" db="EMBL/GenBank/DDBJ databases">
        <title>Genomic Encyclopedia of Type Strains, Phase IV (KMG-IV): sequencing the most valuable type-strain genomes for metagenomic binning, comparative biology and taxonomic classification.</title>
        <authorList>
            <person name="Goeker M."/>
        </authorList>
    </citation>
    <scope>NUCLEOTIDE SEQUENCE [LARGE SCALE GENOMIC DNA]</scope>
    <source>
        <strain evidence="5 6">DSM 18888</strain>
    </source>
</reference>
<accession>A0ABX0WYH2</accession>
<gene>
    <name evidence="5" type="ORF">GGR96_001445</name>
</gene>
<feature type="region of interest" description="Disordered" evidence="3">
    <location>
        <begin position="190"/>
        <end position="213"/>
    </location>
</feature>
<keyword evidence="2" id="KW-0184">Conjugation</keyword>
<evidence type="ECO:0000256" key="3">
    <source>
        <dbReference type="SAM" id="MobiDB-lite"/>
    </source>
</evidence>
<proteinExistence type="inferred from homology"/>
<protein>
    <recommendedName>
        <fullName evidence="4">MobA/MobL protein domain-containing protein</fullName>
    </recommendedName>
</protein>
<evidence type="ECO:0000313" key="6">
    <source>
        <dbReference type="Proteomes" id="UP000556869"/>
    </source>
</evidence>
<organism evidence="5 6">
    <name type="scientific">Thalassospira tepidiphila</name>
    <dbReference type="NCBI Taxonomy" id="393657"/>
    <lineage>
        <taxon>Bacteria</taxon>
        <taxon>Pseudomonadati</taxon>
        <taxon>Pseudomonadota</taxon>
        <taxon>Alphaproteobacteria</taxon>
        <taxon>Rhodospirillales</taxon>
        <taxon>Thalassospiraceae</taxon>
        <taxon>Thalassospira</taxon>
    </lineage>
</organism>
<evidence type="ECO:0000313" key="5">
    <source>
        <dbReference type="EMBL" id="NJB74353.1"/>
    </source>
</evidence>